<protein>
    <submittedName>
        <fullName evidence="2">Sugar phosphate isomerase/epimerase</fullName>
    </submittedName>
</protein>
<dbReference type="InterPro" id="IPR050312">
    <property type="entry name" value="IolE/XylAMocC-like"/>
</dbReference>
<accession>A0AAP2RIC7</accession>
<gene>
    <name evidence="2" type="ORF">LQE92_05950</name>
</gene>
<dbReference type="InterPro" id="IPR036237">
    <property type="entry name" value="Xyl_isomerase-like_sf"/>
</dbReference>
<name>A0AAP2RIC7_9FIRM</name>
<evidence type="ECO:0000259" key="1">
    <source>
        <dbReference type="Pfam" id="PF01261"/>
    </source>
</evidence>
<dbReference type="PANTHER" id="PTHR12110:SF21">
    <property type="entry name" value="XYLOSE ISOMERASE-LIKE TIM BARREL DOMAIN-CONTAINING PROTEIN"/>
    <property type="match status" value="1"/>
</dbReference>
<evidence type="ECO:0000313" key="3">
    <source>
        <dbReference type="Proteomes" id="UP001299265"/>
    </source>
</evidence>
<proteinExistence type="predicted"/>
<sequence>MSLKKSQIVLTNYPYHKCSLRYTLDSMQRLGAEKIEFVCCEPHFYFDDVKEGEPEALKKMLVERGLWMACLTAPTMEYPMNLASANFTVRKKTIDYLVRAIQYAEFFGAPLVSFDAGSCPLDGDEEAAWHRSTEALAYLTEAAESYGRKIAVSVNSSRTASLLCTIEKAERLAQTIQSGSLGFTADTVHLSKLGSSPKEMIEKLGANKVLMAHIADCRGSSVHLAPGEGCLDLKEMLASFDSAGYTGILSLNMRGNRDGYVYEEEPERCMGAGAEWLRGCLI</sequence>
<dbReference type="AlphaFoldDB" id="A0AAP2RIC7"/>
<dbReference type="EMBL" id="JAJNOR010000003">
    <property type="protein sequence ID" value="MCD2492170.1"/>
    <property type="molecule type" value="Genomic_DNA"/>
</dbReference>
<dbReference type="InterPro" id="IPR013022">
    <property type="entry name" value="Xyl_isomerase-like_TIM-brl"/>
</dbReference>
<comment type="caution">
    <text evidence="2">The sequence shown here is derived from an EMBL/GenBank/DDBJ whole genome shotgun (WGS) entry which is preliminary data.</text>
</comment>
<dbReference type="RefSeq" id="WP_231062085.1">
    <property type="nucleotide sequence ID" value="NZ_JAJNOR010000003.1"/>
</dbReference>
<dbReference type="Proteomes" id="UP001299265">
    <property type="component" value="Unassembled WGS sequence"/>
</dbReference>
<organism evidence="2 3">
    <name type="scientific">Lientehia hominis</name>
    <dbReference type="NCBI Taxonomy" id="2897778"/>
    <lineage>
        <taxon>Bacteria</taxon>
        <taxon>Bacillati</taxon>
        <taxon>Bacillota</taxon>
        <taxon>Clostridia</taxon>
        <taxon>Lachnospirales</taxon>
        <taxon>Lachnospiraceae</taxon>
        <taxon>Lientehia</taxon>
    </lineage>
</organism>
<dbReference type="GO" id="GO:0016853">
    <property type="term" value="F:isomerase activity"/>
    <property type="evidence" value="ECO:0007669"/>
    <property type="project" value="UniProtKB-KW"/>
</dbReference>
<dbReference type="Pfam" id="PF01261">
    <property type="entry name" value="AP_endonuc_2"/>
    <property type="match status" value="1"/>
</dbReference>
<dbReference type="Gene3D" id="3.20.20.150">
    <property type="entry name" value="Divalent-metal-dependent TIM barrel enzymes"/>
    <property type="match status" value="1"/>
</dbReference>
<evidence type="ECO:0000313" key="2">
    <source>
        <dbReference type="EMBL" id="MCD2492170.1"/>
    </source>
</evidence>
<keyword evidence="2" id="KW-0413">Isomerase</keyword>
<reference evidence="2 3" key="1">
    <citation type="submission" date="2021-11" db="EMBL/GenBank/DDBJ databases">
        <title>Lacrimispora sp. nov. NSJ-141 isolated from human feces.</title>
        <authorList>
            <person name="Abdugheni R."/>
        </authorList>
    </citation>
    <scope>NUCLEOTIDE SEQUENCE [LARGE SCALE GENOMIC DNA]</scope>
    <source>
        <strain evidence="2 3">NSJ-141</strain>
    </source>
</reference>
<dbReference type="PANTHER" id="PTHR12110">
    <property type="entry name" value="HYDROXYPYRUVATE ISOMERASE"/>
    <property type="match status" value="1"/>
</dbReference>
<feature type="domain" description="Xylose isomerase-like TIM barrel" evidence="1">
    <location>
        <begin position="27"/>
        <end position="279"/>
    </location>
</feature>
<dbReference type="SUPFAM" id="SSF51658">
    <property type="entry name" value="Xylose isomerase-like"/>
    <property type="match status" value="1"/>
</dbReference>
<keyword evidence="3" id="KW-1185">Reference proteome</keyword>